<dbReference type="HOGENOM" id="CLU_038447_0_0_2"/>
<gene>
    <name evidence="1" type="ORF">MSMAW_1613</name>
</gene>
<dbReference type="Proteomes" id="UP000033058">
    <property type="component" value="Chromosome"/>
</dbReference>
<dbReference type="PATRIC" id="fig|1434117.4.peg.2057"/>
<proteinExistence type="predicted"/>
<evidence type="ECO:0000313" key="2">
    <source>
        <dbReference type="Proteomes" id="UP000033058"/>
    </source>
</evidence>
<dbReference type="Pfam" id="PF09890">
    <property type="entry name" value="DUF2117"/>
    <property type="match status" value="1"/>
</dbReference>
<accession>A0A0E3PY73</accession>
<protein>
    <recommendedName>
        <fullName evidence="3">DUF2117 domain-containing protein</fullName>
    </recommendedName>
</protein>
<organism evidence="1 2">
    <name type="scientific">Methanosarcina mazei WWM610</name>
    <dbReference type="NCBI Taxonomy" id="1434117"/>
    <lineage>
        <taxon>Archaea</taxon>
        <taxon>Methanobacteriati</taxon>
        <taxon>Methanobacteriota</taxon>
        <taxon>Stenosarchaea group</taxon>
        <taxon>Methanomicrobia</taxon>
        <taxon>Methanosarcinales</taxon>
        <taxon>Methanosarcinaceae</taxon>
        <taxon>Methanosarcina</taxon>
    </lineage>
</organism>
<dbReference type="EMBL" id="CP009509">
    <property type="protein sequence ID" value="AKB40604.1"/>
    <property type="molecule type" value="Genomic_DNA"/>
</dbReference>
<name>A0A0E3PY73_METMZ</name>
<dbReference type="RefSeq" id="WP_015412983.1">
    <property type="nucleotide sequence ID" value="NZ_CP009509.1"/>
</dbReference>
<reference evidence="1 2" key="1">
    <citation type="submission" date="2014-07" db="EMBL/GenBank/DDBJ databases">
        <title>Methanogenic archaea and the global carbon cycle.</title>
        <authorList>
            <person name="Henriksen J.R."/>
            <person name="Luke J."/>
            <person name="Reinhart S."/>
            <person name="Benedict M.N."/>
            <person name="Youngblut N.D."/>
            <person name="Metcalf M.E."/>
            <person name="Whitaker R.J."/>
            <person name="Metcalf W.W."/>
        </authorList>
    </citation>
    <scope>NUCLEOTIDE SEQUENCE [LARGE SCALE GENOMIC DNA]</scope>
    <source>
        <strain evidence="1 2">WWM610</strain>
    </source>
</reference>
<dbReference type="GeneID" id="24851316"/>
<dbReference type="InterPro" id="IPR012032">
    <property type="entry name" value="UCP006598"/>
</dbReference>
<evidence type="ECO:0008006" key="3">
    <source>
        <dbReference type="Google" id="ProtNLM"/>
    </source>
</evidence>
<evidence type="ECO:0000313" key="1">
    <source>
        <dbReference type="EMBL" id="AKB40604.1"/>
    </source>
</evidence>
<dbReference type="AlphaFoldDB" id="A0A0E3PY73"/>
<sequence>MQIGIVIHNFQLMDSPKTVENILTLLSGDNCIDACLCGTMGKIAAIDAGMENLVEVGRLMKPSTCIEHFFRSKDLVCLLNHGKELNTGRTFGRIVVSHLKNPEEKPLIQIERPGRPDGELIPWNRVALPYAEKLSSLLNMKISQPPSPVNTIEVSKYGTRVLRRISTFPGANIMVEGIVVGKATSSEVALISENGFLTSMEGGIIKEQGIEILHKHEERVPVDLSIAWVKTATSRKNSDDFYDSMEGKNEWMAKTASSKKGFSQEKLLEGGVKVILIDHCAERSLDMMKGAGFVITIGDDTTEIAGNIFSRFGIPILGVTDGDCDELATEVRYSPGSLLLHLKQGKDDELGKEIKQHIFSGEQIACFENIDDLKPRIIKLAGDLLESISEY</sequence>
<dbReference type="PIRSF" id="PIRSF006598">
    <property type="entry name" value="UCP006598"/>
    <property type="match status" value="1"/>
</dbReference>